<dbReference type="InterPro" id="IPR016181">
    <property type="entry name" value="Acyl_CoA_acyltransferase"/>
</dbReference>
<sequence>MTETEKLFAANEATWPAASQRRVGGFVVREGRGGGSRVSSATAEPGWSPADIDAAAAAMAEWGQPPLFMIRHGDEALDAALAERGYGIGDRVVFYAAPIEAFGPPPEPMTAFPHWPPLAIAASIWADEGIGPGRLAVMQRAGNTRAAILGRSGDHPVGAAFVAVSGDIAAIHALAVRKEARRAGAGRNILRGAAAWAAAQGASTLMLAVTEGNAPARALYDSHGMVAVEKYHYRVK</sequence>
<dbReference type="PANTHER" id="PTHR43420">
    <property type="entry name" value="ACETYLTRANSFERASE"/>
    <property type="match status" value="1"/>
</dbReference>
<dbReference type="InterPro" id="IPR000182">
    <property type="entry name" value="GNAT_dom"/>
</dbReference>
<name>A0A2W5S7S1_CERSP</name>
<reference evidence="4 5" key="1">
    <citation type="submission" date="2017-08" db="EMBL/GenBank/DDBJ databases">
        <title>Infants hospitalized years apart are colonized by the same room-sourced microbial strains.</title>
        <authorList>
            <person name="Brooks B."/>
            <person name="Olm M.R."/>
            <person name="Firek B.A."/>
            <person name="Baker R."/>
            <person name="Thomas B.C."/>
            <person name="Morowitz M.J."/>
            <person name="Banfield J.F."/>
        </authorList>
    </citation>
    <scope>NUCLEOTIDE SEQUENCE [LARGE SCALE GENOMIC DNA]</scope>
    <source>
        <strain evidence="4">S2_003_000_R2_11</strain>
    </source>
</reference>
<feature type="domain" description="N-acetyltransferase" evidence="3">
    <location>
        <begin position="81"/>
        <end position="236"/>
    </location>
</feature>
<comment type="caution">
    <text evidence="4">The sequence shown here is derived from an EMBL/GenBank/DDBJ whole genome shotgun (WGS) entry which is preliminary data.</text>
</comment>
<dbReference type="InterPro" id="IPR050680">
    <property type="entry name" value="YpeA/RimI_acetyltransf"/>
</dbReference>
<dbReference type="GO" id="GO:0016747">
    <property type="term" value="F:acyltransferase activity, transferring groups other than amino-acyl groups"/>
    <property type="evidence" value="ECO:0007669"/>
    <property type="project" value="InterPro"/>
</dbReference>
<evidence type="ECO:0000313" key="5">
    <source>
        <dbReference type="Proteomes" id="UP000248975"/>
    </source>
</evidence>
<organism evidence="4 5">
    <name type="scientific">Cereibacter sphaeroides</name>
    <name type="common">Rhodobacter sphaeroides</name>
    <dbReference type="NCBI Taxonomy" id="1063"/>
    <lineage>
        <taxon>Bacteria</taxon>
        <taxon>Pseudomonadati</taxon>
        <taxon>Pseudomonadota</taxon>
        <taxon>Alphaproteobacteria</taxon>
        <taxon>Rhodobacterales</taxon>
        <taxon>Paracoccaceae</taxon>
        <taxon>Cereibacter</taxon>
    </lineage>
</organism>
<dbReference type="Gene3D" id="3.40.630.30">
    <property type="match status" value="1"/>
</dbReference>
<protein>
    <submittedName>
        <fullName evidence="4">GNAT family N-acetyltransferase</fullName>
    </submittedName>
</protein>
<evidence type="ECO:0000259" key="3">
    <source>
        <dbReference type="PROSITE" id="PS51186"/>
    </source>
</evidence>
<proteinExistence type="predicted"/>
<accession>A0A2W5S7S1</accession>
<keyword evidence="1 4" id="KW-0808">Transferase</keyword>
<dbReference type="PANTHER" id="PTHR43420:SF44">
    <property type="entry name" value="ACETYLTRANSFERASE YPEA"/>
    <property type="match status" value="1"/>
</dbReference>
<evidence type="ECO:0000313" key="4">
    <source>
        <dbReference type="EMBL" id="PZQ97869.1"/>
    </source>
</evidence>
<dbReference type="Proteomes" id="UP000248975">
    <property type="component" value="Unassembled WGS sequence"/>
</dbReference>
<keyword evidence="2" id="KW-0012">Acyltransferase</keyword>
<dbReference type="Pfam" id="PF00583">
    <property type="entry name" value="Acetyltransf_1"/>
    <property type="match status" value="1"/>
</dbReference>
<gene>
    <name evidence="4" type="ORF">DI533_12030</name>
</gene>
<dbReference type="SUPFAM" id="SSF55729">
    <property type="entry name" value="Acyl-CoA N-acyltransferases (Nat)"/>
    <property type="match status" value="1"/>
</dbReference>
<evidence type="ECO:0000256" key="2">
    <source>
        <dbReference type="ARBA" id="ARBA00023315"/>
    </source>
</evidence>
<dbReference type="PROSITE" id="PS51186">
    <property type="entry name" value="GNAT"/>
    <property type="match status" value="1"/>
</dbReference>
<dbReference type="AlphaFoldDB" id="A0A2W5S7S1"/>
<evidence type="ECO:0000256" key="1">
    <source>
        <dbReference type="ARBA" id="ARBA00022679"/>
    </source>
</evidence>
<dbReference type="EMBL" id="QFQS01000002">
    <property type="protein sequence ID" value="PZQ97869.1"/>
    <property type="molecule type" value="Genomic_DNA"/>
</dbReference>